<dbReference type="CDD" id="cd09854">
    <property type="entry name" value="PIN_VapC-like"/>
    <property type="match status" value="1"/>
</dbReference>
<dbReference type="RefSeq" id="WP_050026460.1">
    <property type="nucleotide sequence ID" value="NZ_JNFH02000082.1"/>
</dbReference>
<protein>
    <submittedName>
        <fullName evidence="2">Nucleotide-binding protein</fullName>
    </submittedName>
</protein>
<name>A0A0F8CK11_9EURY</name>
<dbReference type="Pfam" id="PF01850">
    <property type="entry name" value="PIN"/>
    <property type="match status" value="1"/>
</dbReference>
<proteinExistence type="predicted"/>
<reference evidence="2 3" key="1">
    <citation type="journal article" date="2015" name="Genome Announc.">
        <title>Draft genome sequence of a Halorubrum H3 strain isolated from the burlinskoye salt lake (Altai Krai, Russia).</title>
        <authorList>
            <person name="Rozanov A.S."/>
            <person name="Bryanskaya A.V."/>
            <person name="Malup T.K."/>
            <person name="Kotenko A.V."/>
            <person name="Peltek S.E."/>
        </authorList>
    </citation>
    <scope>NUCLEOTIDE SEQUENCE [LARGE SCALE GENOMIC DNA]</scope>
    <source>
        <strain evidence="2 3">H3</strain>
    </source>
</reference>
<comment type="caution">
    <text evidence="2">The sequence shown here is derived from an EMBL/GenBank/DDBJ whole genome shotgun (WGS) entry which is preliminary data.</text>
</comment>
<feature type="domain" description="PIN" evidence="1">
    <location>
        <begin position="5"/>
        <end position="150"/>
    </location>
</feature>
<dbReference type="Gene3D" id="3.40.50.1010">
    <property type="entry name" value="5'-nuclease"/>
    <property type="match status" value="1"/>
</dbReference>
<gene>
    <name evidence="2" type="ORF">FK85_30150</name>
</gene>
<evidence type="ECO:0000313" key="3">
    <source>
        <dbReference type="Proteomes" id="UP000053331"/>
    </source>
</evidence>
<evidence type="ECO:0000259" key="1">
    <source>
        <dbReference type="Pfam" id="PF01850"/>
    </source>
</evidence>
<dbReference type="SUPFAM" id="SSF88723">
    <property type="entry name" value="PIN domain-like"/>
    <property type="match status" value="1"/>
</dbReference>
<organism evidence="2 3">
    <name type="scientific">Halorubrum saccharovorum</name>
    <dbReference type="NCBI Taxonomy" id="2248"/>
    <lineage>
        <taxon>Archaea</taxon>
        <taxon>Methanobacteriati</taxon>
        <taxon>Methanobacteriota</taxon>
        <taxon>Stenosarchaea group</taxon>
        <taxon>Halobacteria</taxon>
        <taxon>Halobacteriales</taxon>
        <taxon>Haloferacaceae</taxon>
        <taxon>Halorubrum</taxon>
    </lineage>
</organism>
<dbReference type="InterPro" id="IPR029060">
    <property type="entry name" value="PIN-like_dom_sf"/>
</dbReference>
<dbReference type="AlphaFoldDB" id="A0A0F8CK11"/>
<dbReference type="OrthoDB" id="195544at2157"/>
<sequence length="158" mass="17459">MTTAVDTNAFLALLYDDEYADASETAIRHAYQEGAVVVTPVVYAELAADGRFDSAADLDRFLEDFSVKVVDPSREARFLAGDRFREYVDRRPDGIQCPACGKKRSVDCEKCDESLSPRQHIAADFLIGAHAAIDCDGLISFDEGFYSTYFPALPVFPN</sequence>
<accession>A0A0F8CK11</accession>
<dbReference type="InterPro" id="IPR002716">
    <property type="entry name" value="PIN_dom"/>
</dbReference>
<keyword evidence="3" id="KW-1185">Reference proteome</keyword>
<dbReference type="Proteomes" id="UP000053331">
    <property type="component" value="Unassembled WGS sequence"/>
</dbReference>
<evidence type="ECO:0000313" key="2">
    <source>
        <dbReference type="EMBL" id="KKF39227.1"/>
    </source>
</evidence>
<dbReference type="EMBL" id="JNFH02000082">
    <property type="protein sequence ID" value="KKF39227.1"/>
    <property type="molecule type" value="Genomic_DNA"/>
</dbReference>